<dbReference type="EMBL" id="HBFP01006366">
    <property type="protein sequence ID" value="CAD8820150.1"/>
    <property type="molecule type" value="Transcribed_RNA"/>
</dbReference>
<accession>A0A6T6MFS5</accession>
<proteinExistence type="predicted"/>
<dbReference type="InterPro" id="IPR021562">
    <property type="entry name" value="DUF3007"/>
</dbReference>
<feature type="transmembrane region" description="Helical" evidence="1">
    <location>
        <begin position="78"/>
        <end position="96"/>
    </location>
</feature>
<reference evidence="3" key="1">
    <citation type="submission" date="2021-01" db="EMBL/GenBank/DDBJ databases">
        <authorList>
            <person name="Corre E."/>
            <person name="Pelletier E."/>
            <person name="Niang G."/>
            <person name="Scheremetjew M."/>
            <person name="Finn R."/>
            <person name="Kale V."/>
            <person name="Holt S."/>
            <person name="Cochrane G."/>
            <person name="Meng A."/>
            <person name="Brown T."/>
            <person name="Cohen L."/>
        </authorList>
    </citation>
    <scope>NUCLEOTIDE SEQUENCE</scope>
    <source>
        <strain evidence="3">CCMP3278</strain>
    </source>
</reference>
<evidence type="ECO:0000313" key="2">
    <source>
        <dbReference type="EMBL" id="CAD8820149.1"/>
    </source>
</evidence>
<dbReference type="EMBL" id="HBFP01006365">
    <property type="protein sequence ID" value="CAD8820149.1"/>
    <property type="molecule type" value="Transcribed_RNA"/>
</dbReference>
<dbReference type="Pfam" id="PF11460">
    <property type="entry name" value="DUF3007"/>
    <property type="match status" value="1"/>
</dbReference>
<evidence type="ECO:0000313" key="3">
    <source>
        <dbReference type="EMBL" id="CAD8820150.1"/>
    </source>
</evidence>
<protein>
    <submittedName>
        <fullName evidence="3">Uncharacterized protein</fullName>
    </submittedName>
</protein>
<name>A0A6T6MFS5_9RHOD</name>
<evidence type="ECO:0000256" key="1">
    <source>
        <dbReference type="SAM" id="Phobius"/>
    </source>
</evidence>
<keyword evidence="1" id="KW-0472">Membrane</keyword>
<sequence length="178" mass="19297">MGFAFVICGGVVKSRNVLASSNGNGLRGTCLLKTFESQSSYRSARNSRASLYMQKNEDTSEAPSPPSQGFRLQTNGDVIKFGFIATGALFGIYYALQLFGMDADAAGTAVGASAGIGIVIAWTASYVFRVANKDMTYAQQLRDYEEAVLNKRYEELSEEELAALATELEDETPKKSKK</sequence>
<keyword evidence="1" id="KW-1133">Transmembrane helix</keyword>
<dbReference type="PANTHER" id="PTHR35734">
    <property type="entry name" value="OS01G0805200 PROTEIN"/>
    <property type="match status" value="1"/>
</dbReference>
<dbReference type="PANTHER" id="PTHR35734:SF1">
    <property type="entry name" value="OS01G0805200 PROTEIN"/>
    <property type="match status" value="1"/>
</dbReference>
<dbReference type="AlphaFoldDB" id="A0A6T6MFS5"/>
<organism evidence="3">
    <name type="scientific">Timspurckia oligopyrenoides</name>
    <dbReference type="NCBI Taxonomy" id="708627"/>
    <lineage>
        <taxon>Eukaryota</taxon>
        <taxon>Rhodophyta</taxon>
        <taxon>Bangiophyceae</taxon>
        <taxon>Porphyridiales</taxon>
        <taxon>Porphyridiaceae</taxon>
        <taxon>Timspurckia</taxon>
    </lineage>
</organism>
<feature type="transmembrane region" description="Helical" evidence="1">
    <location>
        <begin position="108"/>
        <end position="128"/>
    </location>
</feature>
<keyword evidence="1" id="KW-0812">Transmembrane</keyword>
<gene>
    <name evidence="2" type="ORF">TOLI1172_LOCUS4538</name>
    <name evidence="3" type="ORF">TOLI1172_LOCUS4539</name>
</gene>